<feature type="region of interest" description="Disordered" evidence="1">
    <location>
        <begin position="1"/>
        <end position="68"/>
    </location>
</feature>
<feature type="region of interest" description="Disordered" evidence="1">
    <location>
        <begin position="205"/>
        <end position="243"/>
    </location>
</feature>
<evidence type="ECO:0000256" key="1">
    <source>
        <dbReference type="SAM" id="MobiDB-lite"/>
    </source>
</evidence>
<sequence>MRARAGAGAGARARARTREEEEGGATGEREREERERETEEETDGDGGEARERAKGGAVESNTQSGADRRWCRGSQTRHFRCFLCCSSTLLKMMDLPRRSVHPSVHPSIHPEANKQALPPPPPPPNFAPSIAAHSVVVRLATIARAAPDPSFLFRPQSIKLPIAVASFFLPLSSPAVTALAPTSPWIRQLNRRSMRGTPREAAKLLPSDQSCTAVTLTGHPRRVDPPPTPQGGSSTSRWAEIPS</sequence>
<name>A0A319D231_9EURO</name>
<dbReference type="Proteomes" id="UP000247810">
    <property type="component" value="Unassembled WGS sequence"/>
</dbReference>
<evidence type="ECO:0000313" key="3">
    <source>
        <dbReference type="Proteomes" id="UP000247810"/>
    </source>
</evidence>
<reference evidence="2 3" key="1">
    <citation type="submission" date="2018-02" db="EMBL/GenBank/DDBJ databases">
        <title>The genomes of Aspergillus section Nigri reveals drivers in fungal speciation.</title>
        <authorList>
            <consortium name="DOE Joint Genome Institute"/>
            <person name="Vesth T.C."/>
            <person name="Nybo J."/>
            <person name="Theobald S."/>
            <person name="Brandl J."/>
            <person name="Frisvad J.C."/>
            <person name="Nielsen K.F."/>
            <person name="Lyhne E.K."/>
            <person name="Kogle M.E."/>
            <person name="Kuo A."/>
            <person name="Riley R."/>
            <person name="Clum A."/>
            <person name="Nolan M."/>
            <person name="Lipzen A."/>
            <person name="Salamov A."/>
            <person name="Henrissat B."/>
            <person name="Wiebenga A."/>
            <person name="De vries R.P."/>
            <person name="Grigoriev I.V."/>
            <person name="Mortensen U.H."/>
            <person name="Andersen M.R."/>
            <person name="Baker S.E."/>
        </authorList>
    </citation>
    <scope>NUCLEOTIDE SEQUENCE [LARGE SCALE GENOMIC DNA]</scope>
    <source>
        <strain evidence="2 3">CBS 707.79</strain>
    </source>
</reference>
<gene>
    <name evidence="2" type="ORF">BO71DRAFT_59618</name>
</gene>
<dbReference type="VEuPathDB" id="FungiDB:BO71DRAFT_59618"/>
<evidence type="ECO:0000313" key="2">
    <source>
        <dbReference type="EMBL" id="PYH91101.1"/>
    </source>
</evidence>
<feature type="region of interest" description="Disordered" evidence="1">
    <location>
        <begin position="100"/>
        <end position="126"/>
    </location>
</feature>
<protein>
    <submittedName>
        <fullName evidence="2">Uncharacterized protein</fullName>
    </submittedName>
</protein>
<keyword evidence="3" id="KW-1185">Reference proteome</keyword>
<accession>A0A319D231</accession>
<dbReference type="EMBL" id="KZ825957">
    <property type="protein sequence ID" value="PYH91101.1"/>
    <property type="molecule type" value="Genomic_DNA"/>
</dbReference>
<proteinExistence type="predicted"/>
<feature type="compositionally biased region" description="Low complexity" evidence="1">
    <location>
        <begin position="1"/>
        <end position="12"/>
    </location>
</feature>
<dbReference type="AlphaFoldDB" id="A0A319D231"/>
<feature type="compositionally biased region" description="Basic and acidic residues" evidence="1">
    <location>
        <begin position="27"/>
        <end position="37"/>
    </location>
</feature>
<organism evidence="2 3">
    <name type="scientific">Aspergillus ellipticus CBS 707.79</name>
    <dbReference type="NCBI Taxonomy" id="1448320"/>
    <lineage>
        <taxon>Eukaryota</taxon>
        <taxon>Fungi</taxon>
        <taxon>Dikarya</taxon>
        <taxon>Ascomycota</taxon>
        <taxon>Pezizomycotina</taxon>
        <taxon>Eurotiomycetes</taxon>
        <taxon>Eurotiomycetidae</taxon>
        <taxon>Eurotiales</taxon>
        <taxon>Aspergillaceae</taxon>
        <taxon>Aspergillus</taxon>
        <taxon>Aspergillus subgen. Circumdati</taxon>
    </lineage>
</organism>
<feature type="compositionally biased region" description="Pro residues" evidence="1">
    <location>
        <begin position="117"/>
        <end position="126"/>
    </location>
</feature>